<feature type="domain" description="Protein kinase" evidence="1">
    <location>
        <begin position="35"/>
        <end position="148"/>
    </location>
</feature>
<accession>A0A160KV40</accession>
<dbReference type="AlphaFoldDB" id="A0A160KV40"/>
<gene>
    <name evidence="2" type="ORF">A6122_2413</name>
</gene>
<dbReference type="InterPro" id="IPR002575">
    <property type="entry name" value="Aminoglycoside_PTrfase"/>
</dbReference>
<dbReference type="PROSITE" id="PS50011">
    <property type="entry name" value="PROTEIN_KINASE_DOM"/>
    <property type="match status" value="1"/>
</dbReference>
<protein>
    <recommendedName>
        <fullName evidence="1">Protein kinase domain-containing protein</fullName>
    </recommendedName>
</protein>
<evidence type="ECO:0000259" key="1">
    <source>
        <dbReference type="PROSITE" id="PS50011"/>
    </source>
</evidence>
<sequence>MSVEGNDVLDELARLQSLPTDSMDPLLGAPLVDRYLVLERVGEGGSASVYRASDLLPREAAVSVHRDLSDTPNERARREREIRLLIDSRHASVVDVLDQGELPGGGGAFLVLEYFDRSNPAADGFGSGDQRLVAEVGAQAADALAHLH</sequence>
<organism evidence="2 3">
    <name type="scientific">Rathayibacter tritici</name>
    <dbReference type="NCBI Taxonomy" id="33888"/>
    <lineage>
        <taxon>Bacteria</taxon>
        <taxon>Bacillati</taxon>
        <taxon>Actinomycetota</taxon>
        <taxon>Actinomycetes</taxon>
        <taxon>Micrococcales</taxon>
        <taxon>Microbacteriaceae</taxon>
        <taxon>Rathayibacter</taxon>
    </lineage>
</organism>
<dbReference type="GO" id="GO:0004672">
    <property type="term" value="F:protein kinase activity"/>
    <property type="evidence" value="ECO:0007669"/>
    <property type="project" value="InterPro"/>
</dbReference>
<reference evidence="2 3" key="1">
    <citation type="submission" date="2016-05" db="EMBL/GenBank/DDBJ databases">
        <title>Complete genome sequence of Rathayibacter tritici NCPPB 1953.</title>
        <authorList>
            <person name="Park J."/>
            <person name="Lee H.-H."/>
            <person name="Lee S.-W."/>
            <person name="Seo Y.-S."/>
        </authorList>
    </citation>
    <scope>NUCLEOTIDE SEQUENCE [LARGE SCALE GENOMIC DNA]</scope>
    <source>
        <strain evidence="2 3">NCPPB 1953</strain>
    </source>
</reference>
<dbReference type="EMBL" id="CP015515">
    <property type="protein sequence ID" value="AND17529.1"/>
    <property type="molecule type" value="Genomic_DNA"/>
</dbReference>
<dbReference type="Gene3D" id="3.30.200.20">
    <property type="entry name" value="Phosphorylase Kinase, domain 1"/>
    <property type="match status" value="1"/>
</dbReference>
<dbReference type="Pfam" id="PF01636">
    <property type="entry name" value="APH"/>
    <property type="match status" value="1"/>
</dbReference>
<dbReference type="GO" id="GO:0005524">
    <property type="term" value="F:ATP binding"/>
    <property type="evidence" value="ECO:0007669"/>
    <property type="project" value="InterPro"/>
</dbReference>
<dbReference type="Proteomes" id="UP000077071">
    <property type="component" value="Chromosome"/>
</dbReference>
<name>A0A160KV40_9MICO</name>
<dbReference type="PATRIC" id="fig|33888.3.peg.2689"/>
<dbReference type="InterPro" id="IPR000719">
    <property type="entry name" value="Prot_kinase_dom"/>
</dbReference>
<evidence type="ECO:0000313" key="3">
    <source>
        <dbReference type="Proteomes" id="UP000077071"/>
    </source>
</evidence>
<dbReference type="STRING" id="33888.A6122_2413"/>
<dbReference type="KEGG" id="rtn:A6122_2413"/>
<dbReference type="InterPro" id="IPR011009">
    <property type="entry name" value="Kinase-like_dom_sf"/>
</dbReference>
<keyword evidence="3" id="KW-1185">Reference proteome</keyword>
<evidence type="ECO:0000313" key="2">
    <source>
        <dbReference type="EMBL" id="AND17529.1"/>
    </source>
</evidence>
<dbReference type="SUPFAM" id="SSF56112">
    <property type="entry name" value="Protein kinase-like (PK-like)"/>
    <property type="match status" value="1"/>
</dbReference>
<proteinExistence type="predicted"/>